<feature type="domain" description="Glycoside hydrolase family 29 N-terminal" evidence="7">
    <location>
        <begin position="1"/>
        <end position="47"/>
    </location>
</feature>
<evidence type="ECO:0000256" key="5">
    <source>
        <dbReference type="ARBA" id="ARBA00022801"/>
    </source>
</evidence>
<dbReference type="Pfam" id="PF01120">
    <property type="entry name" value="Alpha_L_fucos"/>
    <property type="match status" value="1"/>
</dbReference>
<feature type="non-terminal residue" evidence="9">
    <location>
        <position position="1"/>
    </location>
</feature>
<comment type="caution">
    <text evidence="9">The sequence shown here is derived from an EMBL/GenBank/DDBJ whole genome shotgun (WGS) entry which is preliminary data.</text>
</comment>
<dbReference type="PANTHER" id="PTHR10030">
    <property type="entry name" value="ALPHA-L-FUCOSIDASE"/>
    <property type="match status" value="1"/>
</dbReference>
<dbReference type="EMBL" id="CAJOBP010066249">
    <property type="protein sequence ID" value="CAF4867400.1"/>
    <property type="molecule type" value="Genomic_DNA"/>
</dbReference>
<dbReference type="AlphaFoldDB" id="A0A821T742"/>
<keyword evidence="5" id="KW-0378">Hydrolase</keyword>
<evidence type="ECO:0000313" key="10">
    <source>
        <dbReference type="Proteomes" id="UP000663873"/>
    </source>
</evidence>
<dbReference type="Gene3D" id="3.20.20.80">
    <property type="entry name" value="Glycosidases"/>
    <property type="match status" value="1"/>
</dbReference>
<comment type="function">
    <text evidence="1">Alpha-L-fucosidase is responsible for hydrolyzing the alpha-1,6-linked fucose joined to the reducing-end N-acetylglucosamine of the carbohydrate moieties of glycoproteins.</text>
</comment>
<evidence type="ECO:0000256" key="2">
    <source>
        <dbReference type="ARBA" id="ARBA00007951"/>
    </source>
</evidence>
<dbReference type="EC" id="3.2.1.51" evidence="3"/>
<organism evidence="9 10">
    <name type="scientific">Rotaria socialis</name>
    <dbReference type="NCBI Taxonomy" id="392032"/>
    <lineage>
        <taxon>Eukaryota</taxon>
        <taxon>Metazoa</taxon>
        <taxon>Spiralia</taxon>
        <taxon>Gnathifera</taxon>
        <taxon>Rotifera</taxon>
        <taxon>Eurotatoria</taxon>
        <taxon>Bdelloidea</taxon>
        <taxon>Philodinida</taxon>
        <taxon>Philodinidae</taxon>
        <taxon>Rotaria</taxon>
    </lineage>
</organism>
<dbReference type="SUPFAM" id="SSF51445">
    <property type="entry name" value="(Trans)glycosidases"/>
    <property type="match status" value="1"/>
</dbReference>
<dbReference type="Proteomes" id="UP000663873">
    <property type="component" value="Unassembled WGS sequence"/>
</dbReference>
<evidence type="ECO:0000259" key="7">
    <source>
        <dbReference type="Pfam" id="PF01120"/>
    </source>
</evidence>
<proteinExistence type="inferred from homology"/>
<dbReference type="InterPro" id="IPR000933">
    <property type="entry name" value="Glyco_hydro_29"/>
</dbReference>
<evidence type="ECO:0000313" key="8">
    <source>
        <dbReference type="EMBL" id="CAF3411532.1"/>
    </source>
</evidence>
<keyword evidence="6" id="KW-0326">Glycosidase</keyword>
<dbReference type="PRINTS" id="PR00741">
    <property type="entry name" value="GLHYDRLASE29"/>
</dbReference>
<comment type="similarity">
    <text evidence="2">Belongs to the glycosyl hydrolase 29 family.</text>
</comment>
<dbReference type="Proteomes" id="UP000663825">
    <property type="component" value="Unassembled WGS sequence"/>
</dbReference>
<dbReference type="PANTHER" id="PTHR10030:SF37">
    <property type="entry name" value="ALPHA-L-FUCOSIDASE-RELATED"/>
    <property type="match status" value="1"/>
</dbReference>
<evidence type="ECO:0000256" key="6">
    <source>
        <dbReference type="ARBA" id="ARBA00023295"/>
    </source>
</evidence>
<dbReference type="InterPro" id="IPR016286">
    <property type="entry name" value="FUC_metazoa-typ"/>
</dbReference>
<keyword evidence="10" id="KW-1185">Reference proteome</keyword>
<dbReference type="InterPro" id="IPR017853">
    <property type="entry name" value="GH"/>
</dbReference>
<evidence type="ECO:0000256" key="1">
    <source>
        <dbReference type="ARBA" id="ARBA00004071"/>
    </source>
</evidence>
<accession>A0A821T742</accession>
<reference evidence="9" key="1">
    <citation type="submission" date="2021-02" db="EMBL/GenBank/DDBJ databases">
        <authorList>
            <person name="Nowell W R."/>
        </authorList>
    </citation>
    <scope>NUCLEOTIDE SEQUENCE</scope>
</reference>
<dbReference type="InterPro" id="IPR057739">
    <property type="entry name" value="Glyco_hydro_29_N"/>
</dbReference>
<name>A0A821T742_9BILA</name>
<dbReference type="OrthoDB" id="6039950at2759"/>
<gene>
    <name evidence="8" type="ORF">TIS948_LOCUS28634</name>
    <name evidence="9" type="ORF">UJA718_LOCUS44130</name>
</gene>
<dbReference type="GO" id="GO:0005764">
    <property type="term" value="C:lysosome"/>
    <property type="evidence" value="ECO:0007669"/>
    <property type="project" value="TreeGrafter"/>
</dbReference>
<evidence type="ECO:0000256" key="3">
    <source>
        <dbReference type="ARBA" id="ARBA00012662"/>
    </source>
</evidence>
<evidence type="ECO:0000313" key="9">
    <source>
        <dbReference type="EMBL" id="CAF4867400.1"/>
    </source>
</evidence>
<dbReference type="GO" id="GO:0016139">
    <property type="term" value="P:glycoside catabolic process"/>
    <property type="evidence" value="ECO:0007669"/>
    <property type="project" value="TreeGrafter"/>
</dbReference>
<protein>
    <recommendedName>
        <fullName evidence="3">alpha-L-fucosidase</fullName>
        <ecNumber evidence="3">3.2.1.51</ecNumber>
    </recommendedName>
</protein>
<dbReference type="GO" id="GO:0006004">
    <property type="term" value="P:fucose metabolic process"/>
    <property type="evidence" value="ECO:0007669"/>
    <property type="project" value="InterPro"/>
</dbReference>
<sequence>ELKEIVETYKPSVIWSDGDWEASDEYWNSTGFLAWLYNESPVRDTVVSFRALCD</sequence>
<evidence type="ECO:0000256" key="4">
    <source>
        <dbReference type="ARBA" id="ARBA00022729"/>
    </source>
</evidence>
<dbReference type="EMBL" id="CAJNXB010005149">
    <property type="protein sequence ID" value="CAF3411532.1"/>
    <property type="molecule type" value="Genomic_DNA"/>
</dbReference>
<keyword evidence="4" id="KW-0732">Signal</keyword>
<dbReference type="GO" id="GO:0004560">
    <property type="term" value="F:alpha-L-fucosidase activity"/>
    <property type="evidence" value="ECO:0007669"/>
    <property type="project" value="UniProtKB-EC"/>
</dbReference>